<reference evidence="1" key="1">
    <citation type="submission" date="2014-09" db="EMBL/GenBank/DDBJ databases">
        <authorList>
            <person name="Magalhaes I.L.F."/>
            <person name="Oliveira U."/>
            <person name="Santos F.R."/>
            <person name="Vidigal T.H.D.A."/>
            <person name="Brescovit A.D."/>
            <person name="Santos A.J."/>
        </authorList>
    </citation>
    <scope>NUCLEOTIDE SEQUENCE</scope>
    <source>
        <tissue evidence="1">Shoot tissue taken approximately 20 cm above the soil surface</tissue>
    </source>
</reference>
<reference evidence="1" key="2">
    <citation type="journal article" date="2015" name="Data Brief">
        <title>Shoot transcriptome of the giant reed, Arundo donax.</title>
        <authorList>
            <person name="Barrero R.A."/>
            <person name="Guerrero F.D."/>
            <person name="Moolhuijzen P."/>
            <person name="Goolsby J.A."/>
            <person name="Tidwell J."/>
            <person name="Bellgard S.E."/>
            <person name="Bellgard M.I."/>
        </authorList>
    </citation>
    <scope>NUCLEOTIDE SEQUENCE</scope>
    <source>
        <tissue evidence="1">Shoot tissue taken approximately 20 cm above the soil surface</tissue>
    </source>
</reference>
<proteinExistence type="predicted"/>
<sequence length="31" mass="3621">MLSWSVTTRRGLLLLARGEERRRALLPSRLL</sequence>
<dbReference type="AlphaFoldDB" id="A0A0A9GGE2"/>
<accession>A0A0A9GGE2</accession>
<protein>
    <submittedName>
        <fullName evidence="1">Uncharacterized protein</fullName>
    </submittedName>
</protein>
<organism evidence="1">
    <name type="scientific">Arundo donax</name>
    <name type="common">Giant reed</name>
    <name type="synonym">Donax arundinaceus</name>
    <dbReference type="NCBI Taxonomy" id="35708"/>
    <lineage>
        <taxon>Eukaryota</taxon>
        <taxon>Viridiplantae</taxon>
        <taxon>Streptophyta</taxon>
        <taxon>Embryophyta</taxon>
        <taxon>Tracheophyta</taxon>
        <taxon>Spermatophyta</taxon>
        <taxon>Magnoliopsida</taxon>
        <taxon>Liliopsida</taxon>
        <taxon>Poales</taxon>
        <taxon>Poaceae</taxon>
        <taxon>PACMAD clade</taxon>
        <taxon>Arundinoideae</taxon>
        <taxon>Arundineae</taxon>
        <taxon>Arundo</taxon>
    </lineage>
</organism>
<name>A0A0A9GGE2_ARUDO</name>
<dbReference type="EMBL" id="GBRH01173751">
    <property type="protein sequence ID" value="JAE24145.1"/>
    <property type="molecule type" value="Transcribed_RNA"/>
</dbReference>
<evidence type="ECO:0000313" key="1">
    <source>
        <dbReference type="EMBL" id="JAE24145.1"/>
    </source>
</evidence>